<evidence type="ECO:0000313" key="3">
    <source>
        <dbReference type="Proteomes" id="UP000292702"/>
    </source>
</evidence>
<dbReference type="OrthoDB" id="3233595at2759"/>
<comment type="caution">
    <text evidence="2">The sequence shown here is derived from an EMBL/GenBank/DDBJ whole genome shotgun (WGS) entry which is preliminary data.</text>
</comment>
<dbReference type="EMBL" id="RWJN01000562">
    <property type="protein sequence ID" value="TCD60663.1"/>
    <property type="molecule type" value="Genomic_DNA"/>
</dbReference>
<dbReference type="CDD" id="cd08249">
    <property type="entry name" value="enoyl_reductase_like"/>
    <property type="match status" value="1"/>
</dbReference>
<accession>A0A4R0R400</accession>
<gene>
    <name evidence="2" type="ORF">EIP91_009723</name>
</gene>
<dbReference type="Proteomes" id="UP000292702">
    <property type="component" value="Unassembled WGS sequence"/>
</dbReference>
<dbReference type="PANTHER" id="PTHR45348">
    <property type="entry name" value="HYPOTHETICAL OXIDOREDUCTASE (EUROFUNG)"/>
    <property type="match status" value="1"/>
</dbReference>
<sequence length="354" mass="37858">MSSIPSQQKALALLSKQGEWALVTVDVDKPGPGEVLVRIESSGLNPAEWKIQTLGLFDLPQYPGILGTDPAGVVVEVGEGVTSLAVGDRVVHQGNYMNRVAAFKQYTIAPAEIVAKLPDHISFDQASTIPVASGAAWVGLYGQKQELGGAQLTPPWVEGGLGKYAGQPIMIVGGASSVGQFVIQLAKLSGFSPIITTASPRNVELLKSLGAAHVLDRNLTQDELVKAVRQITSEPIKVVYDSVSYKETQNAGYEILSSGGTMVITSLLEVAHEKITEDKPIFRTFGSLHMPFNRELGLQFYRNLPEYLKTGEIKPLPTEVLPEGLAGIPKGLDRLKNGQVSALKLVARPQETGA</sequence>
<organism evidence="2 3">
    <name type="scientific">Steccherinum ochraceum</name>
    <dbReference type="NCBI Taxonomy" id="92696"/>
    <lineage>
        <taxon>Eukaryota</taxon>
        <taxon>Fungi</taxon>
        <taxon>Dikarya</taxon>
        <taxon>Basidiomycota</taxon>
        <taxon>Agaricomycotina</taxon>
        <taxon>Agaricomycetes</taxon>
        <taxon>Polyporales</taxon>
        <taxon>Steccherinaceae</taxon>
        <taxon>Steccherinum</taxon>
    </lineage>
</organism>
<dbReference type="InterPro" id="IPR013154">
    <property type="entry name" value="ADH-like_N"/>
</dbReference>
<dbReference type="Gene3D" id="3.40.50.720">
    <property type="entry name" value="NAD(P)-binding Rossmann-like Domain"/>
    <property type="match status" value="1"/>
</dbReference>
<dbReference type="PANTHER" id="PTHR45348:SF2">
    <property type="entry name" value="ZINC-TYPE ALCOHOL DEHYDROGENASE-LIKE PROTEIN C2E1P3.01"/>
    <property type="match status" value="1"/>
</dbReference>
<evidence type="ECO:0000313" key="2">
    <source>
        <dbReference type="EMBL" id="TCD60663.1"/>
    </source>
</evidence>
<dbReference type="AlphaFoldDB" id="A0A4R0R400"/>
<dbReference type="InterPro" id="IPR020843">
    <property type="entry name" value="ER"/>
</dbReference>
<dbReference type="InterPro" id="IPR036291">
    <property type="entry name" value="NAD(P)-bd_dom_sf"/>
</dbReference>
<keyword evidence="3" id="KW-1185">Reference proteome</keyword>
<evidence type="ECO:0000259" key="1">
    <source>
        <dbReference type="SMART" id="SM00829"/>
    </source>
</evidence>
<protein>
    <recommendedName>
        <fullName evidence="1">Enoyl reductase (ER) domain-containing protein</fullName>
    </recommendedName>
</protein>
<dbReference type="InterPro" id="IPR013149">
    <property type="entry name" value="ADH-like_C"/>
</dbReference>
<dbReference type="Pfam" id="PF00107">
    <property type="entry name" value="ADH_zinc_N"/>
    <property type="match status" value="1"/>
</dbReference>
<name>A0A4R0R400_9APHY</name>
<proteinExistence type="predicted"/>
<dbReference type="Pfam" id="PF08240">
    <property type="entry name" value="ADH_N"/>
    <property type="match status" value="1"/>
</dbReference>
<dbReference type="Gene3D" id="3.90.180.10">
    <property type="entry name" value="Medium-chain alcohol dehydrogenases, catalytic domain"/>
    <property type="match status" value="1"/>
</dbReference>
<feature type="domain" description="Enoyl reductase (ER)" evidence="1">
    <location>
        <begin position="18"/>
        <end position="352"/>
    </location>
</feature>
<dbReference type="InterPro" id="IPR011032">
    <property type="entry name" value="GroES-like_sf"/>
</dbReference>
<dbReference type="SUPFAM" id="SSF51735">
    <property type="entry name" value="NAD(P)-binding Rossmann-fold domains"/>
    <property type="match status" value="1"/>
</dbReference>
<dbReference type="GO" id="GO:0016651">
    <property type="term" value="F:oxidoreductase activity, acting on NAD(P)H"/>
    <property type="evidence" value="ECO:0007669"/>
    <property type="project" value="InterPro"/>
</dbReference>
<dbReference type="SMART" id="SM00829">
    <property type="entry name" value="PKS_ER"/>
    <property type="match status" value="1"/>
</dbReference>
<dbReference type="InterPro" id="IPR047122">
    <property type="entry name" value="Trans-enoyl_RdTase-like"/>
</dbReference>
<dbReference type="STRING" id="92696.A0A4R0R400"/>
<dbReference type="SUPFAM" id="SSF50129">
    <property type="entry name" value="GroES-like"/>
    <property type="match status" value="1"/>
</dbReference>
<reference evidence="2 3" key="1">
    <citation type="submission" date="2018-11" db="EMBL/GenBank/DDBJ databases">
        <title>Genome assembly of Steccherinum ochraceum LE-BIN_3174, the white-rot fungus of the Steccherinaceae family (The Residual Polyporoid clade, Polyporales, Basidiomycota).</title>
        <authorList>
            <person name="Fedorova T.V."/>
            <person name="Glazunova O.A."/>
            <person name="Landesman E.O."/>
            <person name="Moiseenko K.V."/>
            <person name="Psurtseva N.V."/>
            <person name="Savinova O.S."/>
            <person name="Shakhova N.V."/>
            <person name="Tyazhelova T.V."/>
            <person name="Vasina D.V."/>
        </authorList>
    </citation>
    <scope>NUCLEOTIDE SEQUENCE [LARGE SCALE GENOMIC DNA]</scope>
    <source>
        <strain evidence="2 3">LE-BIN_3174</strain>
    </source>
</reference>